<feature type="transmembrane region" description="Helical" evidence="1">
    <location>
        <begin position="7"/>
        <end position="27"/>
    </location>
</feature>
<keyword evidence="1" id="KW-0472">Membrane</keyword>
<comment type="caution">
    <text evidence="2">The sequence shown here is derived from an EMBL/GenBank/DDBJ whole genome shotgun (WGS) entry which is preliminary data.</text>
</comment>
<dbReference type="RefSeq" id="WP_191271519.1">
    <property type="nucleotide sequence ID" value="NZ_BNDS01000005.1"/>
</dbReference>
<organism evidence="2 3">
    <name type="scientific">Neobacillus kokaensis</name>
    <dbReference type="NCBI Taxonomy" id="2759023"/>
    <lineage>
        <taxon>Bacteria</taxon>
        <taxon>Bacillati</taxon>
        <taxon>Bacillota</taxon>
        <taxon>Bacilli</taxon>
        <taxon>Bacillales</taxon>
        <taxon>Bacillaceae</taxon>
        <taxon>Neobacillus</taxon>
    </lineage>
</organism>
<keyword evidence="3" id="KW-1185">Reference proteome</keyword>
<keyword evidence="1" id="KW-0812">Transmembrane</keyword>
<gene>
    <name evidence="2" type="ORF">AM1BK_15970</name>
</gene>
<dbReference type="SUPFAM" id="SSF51445">
    <property type="entry name" value="(Trans)glycosidases"/>
    <property type="match status" value="1"/>
</dbReference>
<reference evidence="2 3" key="1">
    <citation type="journal article" date="2022" name="Int. J. Syst. Evol. Microbiol.">
        <title>Neobacillus kokaensis sp. nov., isolated from soil.</title>
        <authorList>
            <person name="Yuki K."/>
            <person name="Matsubara H."/>
            <person name="Yamaguchi S."/>
        </authorList>
    </citation>
    <scope>NUCLEOTIDE SEQUENCE [LARGE SCALE GENOMIC DNA]</scope>
    <source>
        <strain evidence="2 3">LOB 377</strain>
    </source>
</reference>
<dbReference type="Proteomes" id="UP000637074">
    <property type="component" value="Unassembled WGS sequence"/>
</dbReference>
<evidence type="ECO:0000313" key="3">
    <source>
        <dbReference type="Proteomes" id="UP000637074"/>
    </source>
</evidence>
<evidence type="ECO:0000313" key="2">
    <source>
        <dbReference type="EMBL" id="GHH98054.1"/>
    </source>
</evidence>
<dbReference type="Gene3D" id="3.20.20.80">
    <property type="entry name" value="Glycosidases"/>
    <property type="match status" value="2"/>
</dbReference>
<evidence type="ECO:0000256" key="1">
    <source>
        <dbReference type="SAM" id="Phobius"/>
    </source>
</evidence>
<evidence type="ECO:0008006" key="4">
    <source>
        <dbReference type="Google" id="ProtNLM"/>
    </source>
</evidence>
<dbReference type="EMBL" id="BNDS01000005">
    <property type="protein sequence ID" value="GHH98054.1"/>
    <property type="molecule type" value="Genomic_DNA"/>
</dbReference>
<accession>A0ABQ3MZE8</accession>
<keyword evidence="1" id="KW-1133">Transmembrane helix</keyword>
<proteinExistence type="predicted"/>
<dbReference type="InterPro" id="IPR017853">
    <property type="entry name" value="GH"/>
</dbReference>
<protein>
    <recommendedName>
        <fullName evidence="4">Family 2 glycosyl transferase</fullName>
    </recommendedName>
</protein>
<sequence>MTKKTGIMAGGIVLLFLLFSSPIWLWIIQPSKELNVLIVDKTVPDQSYREHKGIVWLLNHFKLKKNGNEAYDPKDDYVGFVPADQPPAFKTRELPKDLSKYDVLYVADSYGVYEDEYMGENKEGNRSKLLYGGMTSDEVSRIGTSLMANHQTLIAEFNTFGSPTEPQTREDFYQLLNAQWTGWMGRYFNELSNNEVPVWLKQNYEKQYGKPFAYKGNGLVFVNDTDQVVVLTEKDISNAPVKFNATAKGSKALNLKQNIDYNYWFDITEASDAKEVQANFELSLLPSGKQKLKEHQIPFSFPAVIHHQAESYDSYYFAGDFADQENLPSFYQVKGIPDWERLFSFEEKGRTDTFYWKAYVPMMKEIMTAKKRTYHKKATIKPEVKTEAGMKVVGHAGDQFLQVYKNGAWKDILIKGVNMGIAKPGSFPGETKITKAEYVRWFDQISQMNANTIRVYTIHPPAFYQALYEHNRNRKDPLYLFQGVWVNEETFLDKKNAFDPAVTDEFKAEIKRTVDLIHGNANIEARPGHASGNYDNDLSPYLLGWIIGVEWDPNGVMGTNEKNPGRTSYDGTYIMTKKATPFEVWLAEMMDYTADYEAKKYNWQHPMSFTNWVTTDLLKHPAEPNKEEDMVSVNPNVIKAKQAFYPGLFASYHIYPYYPDFLNFEEKYLNYVDQRDKKNNYAGYLHDMKQHHNMPLLVAEFGIPASRGLTHKNAYGFNQGKHTEQEQGKMLKSLYEDIVAEKLAGGLVFSWQDEWFKRTWNTMDYDNPDRRPFWDNIQTNEQHFGLLSFDPDTKETQLSVDGSPKDWLARDEKPIQTSKEGPIKNVYLSSDERSLYIRIDYHKDKWNEKDFKTSILLDTIQNQGQSSVPGIPSAKEKGIDFLIELNDKTNSKMLIDSNYDTFYYHYGHVLQMIKTEPRVNQKNNGIYHPIRLTLNKELKIKRNGKLINVPFSSYETGKLIFGNGNPDAKNYNSLADYDLKDGMLELRIPWQMLNFKDPSQKQIMGDIWSKEGINSSETIDSISAAVLVSNAKKELVQRLPNTKGGWMHYTWDNWQQPIYHERLKKSYGIMKNVYREMKIGQ</sequence>
<name>A0ABQ3MZE8_9BACI</name>